<dbReference type="AlphaFoldDB" id="A0A2G5UJJ0"/>
<dbReference type="PANTHER" id="PTHR13082:SF0">
    <property type="entry name" value="HISTONE DEACETYLASE COMPLEX SUBUNIT SAP18"/>
    <property type="match status" value="1"/>
</dbReference>
<evidence type="ECO:0000313" key="4">
    <source>
        <dbReference type="EMBL" id="PIC39722.1"/>
    </source>
</evidence>
<keyword evidence="5" id="KW-1185">Reference proteome</keyword>
<evidence type="ECO:0000256" key="3">
    <source>
        <dbReference type="SAM" id="MobiDB-lite"/>
    </source>
</evidence>
<dbReference type="InterPro" id="IPR042534">
    <property type="entry name" value="SAP18_sf"/>
</dbReference>
<dbReference type="PANTHER" id="PTHR13082">
    <property type="entry name" value="SAP18"/>
    <property type="match status" value="1"/>
</dbReference>
<dbReference type="GO" id="GO:0005634">
    <property type="term" value="C:nucleus"/>
    <property type="evidence" value="ECO:0007669"/>
    <property type="project" value="TreeGrafter"/>
</dbReference>
<dbReference type="Gene3D" id="3.10.20.550">
    <property type="entry name" value="ASAP complex, SAP18 subunit"/>
    <property type="match status" value="1"/>
</dbReference>
<accession>A0A2G5UJJ0</accession>
<gene>
    <name evidence="4" type="primary">Cnig_chr_III.g11321</name>
    <name evidence="4" type="ORF">B9Z55_011321</name>
</gene>
<proteinExistence type="inferred from homology"/>
<protein>
    <recommendedName>
        <fullName evidence="2">18 kDa Sin3-associated polypeptide</fullName>
    </recommendedName>
</protein>
<comment type="caution">
    <text evidence="4">The sequence shown here is derived from an EMBL/GenBank/DDBJ whole genome shotgun (WGS) entry which is preliminary data.</text>
</comment>
<dbReference type="STRING" id="1611254.A0A2G5UJJ0"/>
<dbReference type="Pfam" id="PF06487">
    <property type="entry name" value="SAP18"/>
    <property type="match status" value="1"/>
</dbReference>
<evidence type="ECO:0000256" key="1">
    <source>
        <dbReference type="ARBA" id="ARBA00009143"/>
    </source>
</evidence>
<name>A0A2G5UJJ0_9PELO</name>
<feature type="region of interest" description="Disordered" evidence="3">
    <location>
        <begin position="141"/>
        <end position="170"/>
    </location>
</feature>
<evidence type="ECO:0000313" key="5">
    <source>
        <dbReference type="Proteomes" id="UP000230233"/>
    </source>
</evidence>
<dbReference type="OrthoDB" id="440566at2759"/>
<sequence>MSNGSQLGSVVTVGQDKPIDREKVCPMLLRLFSSNHRHNPIREFNNSNNGSVPPNEVFMHTWMDCTLRELTTLIKEVNPDARRKGITFEFAIVSPDRSSPRYLLREIGSTQNGQRGLDDSKTLQQCKFEPGDFIDVAIINPGGRRFPSGPTSGREIGGDRFHGRLRSPVR</sequence>
<comment type="similarity">
    <text evidence="1">Belongs to the SAP18 family.</text>
</comment>
<dbReference type="GO" id="GO:0003714">
    <property type="term" value="F:transcription corepressor activity"/>
    <property type="evidence" value="ECO:0007669"/>
    <property type="project" value="TreeGrafter"/>
</dbReference>
<organism evidence="4 5">
    <name type="scientific">Caenorhabditis nigoni</name>
    <dbReference type="NCBI Taxonomy" id="1611254"/>
    <lineage>
        <taxon>Eukaryota</taxon>
        <taxon>Metazoa</taxon>
        <taxon>Ecdysozoa</taxon>
        <taxon>Nematoda</taxon>
        <taxon>Chromadorea</taxon>
        <taxon>Rhabditida</taxon>
        <taxon>Rhabditina</taxon>
        <taxon>Rhabditomorpha</taxon>
        <taxon>Rhabditoidea</taxon>
        <taxon>Rhabditidae</taxon>
        <taxon>Peloderinae</taxon>
        <taxon>Caenorhabditis</taxon>
    </lineage>
</organism>
<dbReference type="InterPro" id="IPR010516">
    <property type="entry name" value="SAP18"/>
</dbReference>
<evidence type="ECO:0000256" key="2">
    <source>
        <dbReference type="ARBA" id="ARBA00030511"/>
    </source>
</evidence>
<dbReference type="EMBL" id="PDUG01000003">
    <property type="protein sequence ID" value="PIC39722.1"/>
    <property type="molecule type" value="Genomic_DNA"/>
</dbReference>
<dbReference type="Proteomes" id="UP000230233">
    <property type="component" value="Chromosome III"/>
</dbReference>
<reference evidence="5" key="1">
    <citation type="submission" date="2017-10" db="EMBL/GenBank/DDBJ databases">
        <title>Rapid genome shrinkage in a self-fertile nematode reveals novel sperm competition proteins.</title>
        <authorList>
            <person name="Yin D."/>
            <person name="Schwarz E.M."/>
            <person name="Thomas C.G."/>
            <person name="Felde R.L."/>
            <person name="Korf I.F."/>
            <person name="Cutter A.D."/>
            <person name="Schartner C.M."/>
            <person name="Ralston E.J."/>
            <person name="Meyer B.J."/>
            <person name="Haag E.S."/>
        </authorList>
    </citation>
    <scope>NUCLEOTIDE SEQUENCE [LARGE SCALE GENOMIC DNA]</scope>
    <source>
        <strain evidence="5">JU1422</strain>
    </source>
</reference>